<evidence type="ECO:0000313" key="1">
    <source>
        <dbReference type="EMBL" id="QYM80222.1"/>
    </source>
</evidence>
<protein>
    <submittedName>
        <fullName evidence="1">AsmA family protein</fullName>
    </submittedName>
</protein>
<gene>
    <name evidence="1" type="ORF">K0B96_06295</name>
</gene>
<sequence>MKIVRVVLIVVGAVVVLLAGAVAIAFTSGFQTWAARKALAGQSGVVTSLDRVDAGWQKTVVSGITVRTAGAMVTVPRVELDVPLLPAASRRVEIKKLVAQGWTVDLTPGGTAVDATTAAQATSAQAAAVFRGVLSELQLPVALTIGTVDLEGVVVLPAAAGQAPLRMQVKLTGGDLGPGRPGTFTLDAAATLAADAPVHSLKAHSVITAAMDTASTFSHLAVTTELDANGPQLAAPAHLVVLTTADRDGGGETYATNIASGGRTLLKVHADFPAQATKLTGTWEIAMGDADVAPYTLGLPLPQFRVEGGGEFSTEASFATVAASGKLDVATDKLANVRPDLGVLGALKITADFDVRHEGGATVRVNRLTAAVAGAKPVLHVQALQPFAFNPQTAELKIADPAKELLELTIDGVPLAWARPFLSEMNISGSDVQGQFFLSPRTGGLSLRARTPLAVKGVTVAVAGQALVRDLDVALSPSFDFTAQGWQAGSGDLSVRSGGALLFALNARAGRLAGGHDPLKATGEWSASLPALLTQPLFAGKLALKQGEATGNFAASVDGRQEVQAKIALTKLAADPAPSAPPLPNVTLELRASVDPDHTVTFTVPIAVERQGRKSDLNLAGTLSHSAHQPVIDARVTSDYVWLDDLQPLAAPLASGGDRAPGEPAGRDASPIWAGVSGKISLALKKVVYGTDYELTNITGTVTLDAGAAKLDAFQARLGADSDVRANGAVTFDTQAARPYALKADVQVANFDPGPLFKALKPGQPATVEGIFNATSTLRADGENIGNLINRARGDVTLTSKGGKFRALSADLSDKIQKSSSTVAAIGGLIGAVTGKSQPAEYANKSQVAADIAKALSDIAYDQMTVDLTRDDALNFKVKDFSLISPEVRLTGTGEIRHAENVPILKSAMALSFQLGARGKLGEKMKHVSLLAATTDALGYTTCNIPLKIGGTLENPDASSWQNALLKAALEKSGLFNELLGK</sequence>
<dbReference type="RefSeq" id="WP_220165089.1">
    <property type="nucleotide sequence ID" value="NZ_CP080507.1"/>
</dbReference>
<accession>A0A8F9TZ81</accession>
<dbReference type="Proteomes" id="UP000825051">
    <property type="component" value="Chromosome"/>
</dbReference>
<name>A0A8F9TZ81_9BACT</name>
<evidence type="ECO:0000313" key="2">
    <source>
        <dbReference type="Proteomes" id="UP000825051"/>
    </source>
</evidence>
<keyword evidence="2" id="KW-1185">Reference proteome</keyword>
<dbReference type="EMBL" id="CP080507">
    <property type="protein sequence ID" value="QYM80222.1"/>
    <property type="molecule type" value="Genomic_DNA"/>
</dbReference>
<organism evidence="1 2">
    <name type="scientific">Horticoccus luteus</name>
    <dbReference type="NCBI Taxonomy" id="2862869"/>
    <lineage>
        <taxon>Bacteria</taxon>
        <taxon>Pseudomonadati</taxon>
        <taxon>Verrucomicrobiota</taxon>
        <taxon>Opitutia</taxon>
        <taxon>Opitutales</taxon>
        <taxon>Opitutaceae</taxon>
        <taxon>Horticoccus</taxon>
    </lineage>
</organism>
<reference evidence="1" key="1">
    <citation type="submission" date="2021-08" db="EMBL/GenBank/DDBJ databases">
        <title>Genome of a novel bacterium of the phylum Verrucomicrobia, Oleiharenicola sp. KSB-15.</title>
        <authorList>
            <person name="Chung J.-H."/>
            <person name="Ahn J.-H."/>
            <person name="Yoon Y."/>
            <person name="Kim D.-Y."/>
            <person name="An S.-H."/>
            <person name="Park I."/>
            <person name="Yeon J."/>
        </authorList>
    </citation>
    <scope>NUCLEOTIDE SEQUENCE</scope>
    <source>
        <strain evidence="1">KSB-15</strain>
    </source>
</reference>
<proteinExistence type="predicted"/>
<dbReference type="KEGG" id="ole:K0B96_06295"/>
<dbReference type="AlphaFoldDB" id="A0A8F9TZ81"/>